<dbReference type="EMBL" id="GBXM01032074">
    <property type="protein sequence ID" value="JAH76503.1"/>
    <property type="molecule type" value="Transcribed_RNA"/>
</dbReference>
<protein>
    <submittedName>
        <fullName evidence="1">Uncharacterized protein</fullName>
    </submittedName>
</protein>
<reference evidence="1" key="1">
    <citation type="submission" date="2014-11" db="EMBL/GenBank/DDBJ databases">
        <authorList>
            <person name="Amaro Gonzalez C."/>
        </authorList>
    </citation>
    <scope>NUCLEOTIDE SEQUENCE</scope>
</reference>
<dbReference type="AlphaFoldDB" id="A0A0E9VH09"/>
<sequence>MVQAFVKDVIICYRPLVNWQATCIKTVVLKCIILRLRTVFTCSYYDRFISSSC</sequence>
<proteinExistence type="predicted"/>
<accession>A0A0E9VH09</accession>
<organism evidence="1">
    <name type="scientific">Anguilla anguilla</name>
    <name type="common">European freshwater eel</name>
    <name type="synonym">Muraena anguilla</name>
    <dbReference type="NCBI Taxonomy" id="7936"/>
    <lineage>
        <taxon>Eukaryota</taxon>
        <taxon>Metazoa</taxon>
        <taxon>Chordata</taxon>
        <taxon>Craniata</taxon>
        <taxon>Vertebrata</taxon>
        <taxon>Euteleostomi</taxon>
        <taxon>Actinopterygii</taxon>
        <taxon>Neopterygii</taxon>
        <taxon>Teleostei</taxon>
        <taxon>Anguilliformes</taxon>
        <taxon>Anguillidae</taxon>
        <taxon>Anguilla</taxon>
    </lineage>
</organism>
<reference evidence="1" key="2">
    <citation type="journal article" date="2015" name="Fish Shellfish Immunol.">
        <title>Early steps in the European eel (Anguilla anguilla)-Vibrio vulnificus interaction in the gills: Role of the RtxA13 toxin.</title>
        <authorList>
            <person name="Callol A."/>
            <person name="Pajuelo D."/>
            <person name="Ebbesson L."/>
            <person name="Teles M."/>
            <person name="MacKenzie S."/>
            <person name="Amaro C."/>
        </authorList>
    </citation>
    <scope>NUCLEOTIDE SEQUENCE</scope>
</reference>
<evidence type="ECO:0000313" key="1">
    <source>
        <dbReference type="EMBL" id="JAH76503.1"/>
    </source>
</evidence>
<name>A0A0E9VH09_ANGAN</name>